<dbReference type="InterPro" id="IPR036551">
    <property type="entry name" value="Flavin_trans-like"/>
</dbReference>
<feature type="binding site" evidence="3">
    <location>
        <position position="332"/>
    </location>
    <ligand>
        <name>CTP</name>
        <dbReference type="ChEBI" id="CHEBI:37563"/>
    </ligand>
</feature>
<comment type="similarity">
    <text evidence="3 4">In the N-terminal section; belongs to the HFCD (homo-oligomeric flavin containing Cys decarboxylase) superfamily.</text>
</comment>
<dbReference type="Pfam" id="PF02441">
    <property type="entry name" value="Flavoprotein"/>
    <property type="match status" value="1"/>
</dbReference>
<reference evidence="8" key="1">
    <citation type="journal article" date="2019" name="Int. J. Syst. Evol. Microbiol.">
        <title>The Global Catalogue of Microorganisms (GCM) 10K type strain sequencing project: providing services to taxonomists for standard genome sequencing and annotation.</title>
        <authorList>
            <consortium name="The Broad Institute Genomics Platform"/>
            <consortium name="The Broad Institute Genome Sequencing Center for Infectious Disease"/>
            <person name="Wu L."/>
            <person name="Ma J."/>
        </authorList>
    </citation>
    <scope>NUCLEOTIDE SEQUENCE [LARGE SCALE GENOMIC DNA]</scope>
    <source>
        <strain evidence="8">JCM 18657</strain>
    </source>
</reference>
<feature type="domain" description="DNA/pantothenate metabolism flavoprotein C-terminal" evidence="6">
    <location>
        <begin position="195"/>
        <end position="404"/>
    </location>
</feature>
<keyword evidence="3 4" id="KW-0436">Ligase</keyword>
<proteinExistence type="inferred from homology"/>
<dbReference type="InterPro" id="IPR003382">
    <property type="entry name" value="Flavoprotein"/>
</dbReference>
<organism evidence="7 8">
    <name type="scientific">Paenibacillus thermoaerophilus</name>
    <dbReference type="NCBI Taxonomy" id="1215385"/>
    <lineage>
        <taxon>Bacteria</taxon>
        <taxon>Bacillati</taxon>
        <taxon>Bacillota</taxon>
        <taxon>Bacilli</taxon>
        <taxon>Bacillales</taxon>
        <taxon>Paenibacillaceae</taxon>
        <taxon>Paenibacillus</taxon>
    </lineage>
</organism>
<dbReference type="Gene3D" id="3.40.50.10300">
    <property type="entry name" value="CoaB-like"/>
    <property type="match status" value="1"/>
</dbReference>
<dbReference type="Proteomes" id="UP001596528">
    <property type="component" value="Unassembled WGS sequence"/>
</dbReference>
<keyword evidence="2 3" id="KW-0456">Lyase</keyword>
<feature type="binding site" evidence="3">
    <location>
        <position position="346"/>
    </location>
    <ligand>
        <name>CTP</name>
        <dbReference type="ChEBI" id="CHEBI:37563"/>
    </ligand>
</feature>
<feature type="region of interest" description="Phosphopantothenoylcysteine decarboxylase" evidence="3">
    <location>
        <begin position="1"/>
        <end position="199"/>
    </location>
</feature>
<keyword evidence="3 4" id="KW-0285">Flavoprotein</keyword>
<keyword evidence="3" id="KW-0479">Metal-binding</keyword>
<keyword evidence="1 3" id="KW-0210">Decarboxylase</keyword>
<evidence type="ECO:0000313" key="7">
    <source>
        <dbReference type="EMBL" id="MFC7748749.1"/>
    </source>
</evidence>
<comment type="pathway">
    <text evidence="3 4">Cofactor biosynthesis; coenzyme A biosynthesis; CoA from (R)-pantothenate: step 2/5.</text>
</comment>
<keyword evidence="8" id="KW-1185">Reference proteome</keyword>
<comment type="function">
    <text evidence="3">Catalyzes two sequential steps in the biosynthesis of coenzyme A. In the first step cysteine is conjugated to 4'-phosphopantothenate to form 4-phosphopantothenoylcysteine. In the second step the latter compound is decarboxylated to form 4'-phosphopantotheine.</text>
</comment>
<comment type="caution">
    <text evidence="3">Lacks conserved residue(s) required for the propagation of feature annotation.</text>
</comment>
<comment type="caution">
    <text evidence="7">The sequence shown here is derived from an EMBL/GenBank/DDBJ whole genome shotgun (WGS) entry which is preliminary data.</text>
</comment>
<dbReference type="SUPFAM" id="SSF52507">
    <property type="entry name" value="Homo-oligomeric flavin-containing Cys decarboxylases, HFCD"/>
    <property type="match status" value="1"/>
</dbReference>
<dbReference type="InterPro" id="IPR005252">
    <property type="entry name" value="CoaBC"/>
</dbReference>
<dbReference type="RefSeq" id="WP_138787789.1">
    <property type="nucleotide sequence ID" value="NZ_JBHTGQ010000002.1"/>
</dbReference>
<keyword evidence="3" id="KW-0511">Multifunctional enzyme</keyword>
<feature type="region of interest" description="Phosphopantothenate--cysteine ligase" evidence="3">
    <location>
        <begin position="200"/>
        <end position="422"/>
    </location>
</feature>
<evidence type="ECO:0000256" key="4">
    <source>
        <dbReference type="RuleBase" id="RU364078"/>
    </source>
</evidence>
<dbReference type="SUPFAM" id="SSF102645">
    <property type="entry name" value="CoaB-like"/>
    <property type="match status" value="1"/>
</dbReference>
<evidence type="ECO:0000313" key="8">
    <source>
        <dbReference type="Proteomes" id="UP001596528"/>
    </source>
</evidence>
<feature type="binding site" evidence="3">
    <location>
        <position position="288"/>
    </location>
    <ligand>
        <name>CTP</name>
        <dbReference type="ChEBI" id="CHEBI:37563"/>
    </ligand>
</feature>
<feature type="domain" description="Flavoprotein" evidence="5">
    <location>
        <begin position="5"/>
        <end position="176"/>
    </location>
</feature>
<keyword evidence="3" id="KW-0460">Magnesium</keyword>
<comment type="catalytic activity">
    <reaction evidence="3 4">
        <text>N-[(R)-4-phosphopantothenoyl]-L-cysteine + H(+) = (R)-4'-phosphopantetheine + CO2</text>
        <dbReference type="Rhea" id="RHEA:16793"/>
        <dbReference type="ChEBI" id="CHEBI:15378"/>
        <dbReference type="ChEBI" id="CHEBI:16526"/>
        <dbReference type="ChEBI" id="CHEBI:59458"/>
        <dbReference type="ChEBI" id="CHEBI:61723"/>
        <dbReference type="EC" id="4.1.1.36"/>
    </reaction>
</comment>
<sequence>MLRGKRILLGVTGGIAAYKAAALCSRLTQEGAEVRVILTEGAAKFITPLTFQTLTRHPVYTDTFDERDPGVVSHIDLADNADLVVVAPATANVIAKMAHGIADDMLTTTLLATTAPVLVCPAMNVHMYAHPAVQANMETLRRRGVYFIEPGVGQLACGYVGKGRLAEPEQIAEAVRSFWADEREESRTDGPALPLAGKRVVVTAGGTVERIDPVRYLANDSSGKMGAAIAAAALEAGAEVTLIHGRMSAKAPEGVEKIGVESALDMFEAVRSLWDRTDILVKAAAVADYRPARRADRKIKKHGDTLELELVKNPDIVAWAGEHKTKQYIVQFAAETHDAEENAMDKLRRKKSDLIVLNDVTVPGAGFGTDTNIVRVYDERGKAADWPLLGKDEVARRLIALVAERTAARNGADRTPGPDGGE</sequence>
<protein>
    <recommendedName>
        <fullName evidence="3">Coenzyme A biosynthesis bifunctional protein CoaBC</fullName>
    </recommendedName>
    <alternativeName>
        <fullName evidence="3">DNA/pantothenate metabolism flavoprotein</fullName>
    </alternativeName>
    <alternativeName>
        <fullName evidence="3">Phosphopantothenoylcysteine synthetase/decarboxylase</fullName>
        <shortName evidence="3">PPCS-PPCDC</shortName>
    </alternativeName>
    <domain>
        <recommendedName>
            <fullName evidence="3">Phosphopantothenoylcysteine decarboxylase</fullName>
            <shortName evidence="3">PPC decarboxylase</shortName>
            <shortName evidence="3">PPC-DC</shortName>
            <ecNumber evidence="3">4.1.1.36</ecNumber>
        </recommendedName>
        <alternativeName>
            <fullName evidence="3">CoaC</fullName>
        </alternativeName>
    </domain>
    <domain>
        <recommendedName>
            <fullName evidence="3">Phosphopantothenate--cysteine ligase</fullName>
            <ecNumber evidence="3">6.3.2.5</ecNumber>
        </recommendedName>
        <alternativeName>
            <fullName evidence="3">CoaB</fullName>
        </alternativeName>
        <alternativeName>
            <fullName evidence="3">Phosphopantothenoylcysteine synthetase</fullName>
            <shortName evidence="3">PPC synthetase</shortName>
            <shortName evidence="3">PPC-S</shortName>
        </alternativeName>
    </domain>
</protein>
<dbReference type="NCBIfam" id="TIGR00521">
    <property type="entry name" value="coaBC_dfp"/>
    <property type="match status" value="1"/>
</dbReference>
<feature type="active site" description="Proton donor" evidence="3">
    <location>
        <position position="157"/>
    </location>
</feature>
<dbReference type="EMBL" id="JBHTGQ010000002">
    <property type="protein sequence ID" value="MFC7748749.1"/>
    <property type="molecule type" value="Genomic_DNA"/>
</dbReference>
<evidence type="ECO:0000256" key="2">
    <source>
        <dbReference type="ARBA" id="ARBA00023239"/>
    </source>
</evidence>
<dbReference type="EC" id="4.1.1.36" evidence="3"/>
<dbReference type="PANTHER" id="PTHR14359">
    <property type="entry name" value="HOMO-OLIGOMERIC FLAVIN CONTAINING CYS DECARBOXYLASE FAMILY"/>
    <property type="match status" value="1"/>
</dbReference>
<evidence type="ECO:0000256" key="1">
    <source>
        <dbReference type="ARBA" id="ARBA00022793"/>
    </source>
</evidence>
<comment type="catalytic activity">
    <reaction evidence="3 4">
        <text>(R)-4'-phosphopantothenate + L-cysteine + CTP = N-[(R)-4-phosphopantothenoyl]-L-cysteine + CMP + diphosphate + H(+)</text>
        <dbReference type="Rhea" id="RHEA:19397"/>
        <dbReference type="ChEBI" id="CHEBI:10986"/>
        <dbReference type="ChEBI" id="CHEBI:15378"/>
        <dbReference type="ChEBI" id="CHEBI:33019"/>
        <dbReference type="ChEBI" id="CHEBI:35235"/>
        <dbReference type="ChEBI" id="CHEBI:37563"/>
        <dbReference type="ChEBI" id="CHEBI:59458"/>
        <dbReference type="ChEBI" id="CHEBI:60377"/>
        <dbReference type="EC" id="6.3.2.5"/>
    </reaction>
</comment>
<evidence type="ECO:0000256" key="3">
    <source>
        <dbReference type="HAMAP-Rule" id="MF_02225"/>
    </source>
</evidence>
<evidence type="ECO:0000259" key="6">
    <source>
        <dbReference type="Pfam" id="PF04127"/>
    </source>
</evidence>
<dbReference type="Pfam" id="PF04127">
    <property type="entry name" value="DFP"/>
    <property type="match status" value="1"/>
</dbReference>
<dbReference type="InterPro" id="IPR035929">
    <property type="entry name" value="CoaB-like_sf"/>
</dbReference>
<keyword evidence="3 4" id="KW-0288">FMN</keyword>
<gene>
    <name evidence="3 7" type="primary">coaBC</name>
    <name evidence="7" type="ORF">ACFQWB_02155</name>
</gene>
<dbReference type="GO" id="GO:0004633">
    <property type="term" value="F:phosphopantothenoylcysteine decarboxylase activity"/>
    <property type="evidence" value="ECO:0007669"/>
    <property type="project" value="UniProtKB-EC"/>
</dbReference>
<comment type="cofactor">
    <cofactor evidence="3">
        <name>FMN</name>
        <dbReference type="ChEBI" id="CHEBI:58210"/>
    </cofactor>
    <text evidence="3">Binds 1 FMN per subunit.</text>
</comment>
<accession>A0ABW2V1P4</accession>
<dbReference type="InterPro" id="IPR007085">
    <property type="entry name" value="DNA/pantothenate-metab_flavo_C"/>
</dbReference>
<feature type="binding site" evidence="3">
    <location>
        <position position="350"/>
    </location>
    <ligand>
        <name>CTP</name>
        <dbReference type="ChEBI" id="CHEBI:37563"/>
    </ligand>
</feature>
<dbReference type="EC" id="6.3.2.5" evidence="3"/>
<dbReference type="Gene3D" id="3.40.50.1950">
    <property type="entry name" value="Flavin prenyltransferase-like"/>
    <property type="match status" value="1"/>
</dbReference>
<dbReference type="HAMAP" id="MF_02225">
    <property type="entry name" value="CoaBC"/>
    <property type="match status" value="1"/>
</dbReference>
<comment type="similarity">
    <text evidence="3 4">In the C-terminal section; belongs to the PPC synthetase family.</text>
</comment>
<feature type="binding site" evidence="3">
    <location>
        <position position="298"/>
    </location>
    <ligand>
        <name>CTP</name>
        <dbReference type="ChEBI" id="CHEBI:37563"/>
    </ligand>
</feature>
<comment type="function">
    <text evidence="4">Catalyzes two steps in the biosynthesis of coenzyme A. In the first step cysteine is conjugated to 4'-phosphopantothenate to form 4-phosphopantothenoylcysteine, in the latter compound is decarboxylated to form 4'-phosphopantotheine.</text>
</comment>
<comment type="pathway">
    <text evidence="3 4">Cofactor biosynthesis; coenzyme A biosynthesis; CoA from (R)-pantothenate: step 3/5.</text>
</comment>
<dbReference type="PANTHER" id="PTHR14359:SF6">
    <property type="entry name" value="PHOSPHOPANTOTHENOYLCYSTEINE DECARBOXYLASE"/>
    <property type="match status" value="1"/>
</dbReference>
<evidence type="ECO:0000259" key="5">
    <source>
        <dbReference type="Pfam" id="PF02441"/>
    </source>
</evidence>
<dbReference type="GO" id="GO:0004632">
    <property type="term" value="F:phosphopantothenate--cysteine ligase activity"/>
    <property type="evidence" value="ECO:0007669"/>
    <property type="project" value="UniProtKB-EC"/>
</dbReference>
<name>A0ABW2V1P4_9BACL</name>
<comment type="cofactor">
    <cofactor evidence="3">
        <name>Mg(2+)</name>
        <dbReference type="ChEBI" id="CHEBI:18420"/>
    </cofactor>
</comment>
<feature type="binding site" evidence="3">
    <location>
        <begin position="314"/>
        <end position="317"/>
    </location>
    <ligand>
        <name>CTP</name>
        <dbReference type="ChEBI" id="CHEBI:37563"/>
    </ligand>
</feature>